<dbReference type="PROSITE" id="PS00041">
    <property type="entry name" value="HTH_ARAC_FAMILY_1"/>
    <property type="match status" value="1"/>
</dbReference>
<dbReference type="InterPro" id="IPR014710">
    <property type="entry name" value="RmlC-like_jellyroll"/>
</dbReference>
<evidence type="ECO:0000313" key="7">
    <source>
        <dbReference type="Proteomes" id="UP000295129"/>
    </source>
</evidence>
<keyword evidence="2 6" id="KW-0238">DNA-binding</keyword>
<dbReference type="Pfam" id="PF12833">
    <property type="entry name" value="HTH_18"/>
    <property type="match status" value="1"/>
</dbReference>
<dbReference type="Gene3D" id="2.60.120.10">
    <property type="entry name" value="Jelly Rolls"/>
    <property type="match status" value="1"/>
</dbReference>
<dbReference type="AlphaFoldDB" id="A0A4R6DMF1"/>
<dbReference type="GO" id="GO:0043565">
    <property type="term" value="F:sequence-specific DNA binding"/>
    <property type="evidence" value="ECO:0007669"/>
    <property type="project" value="InterPro"/>
</dbReference>
<organism evidence="6 7">
    <name type="scientific">Azoarcus indigens</name>
    <dbReference type="NCBI Taxonomy" id="29545"/>
    <lineage>
        <taxon>Bacteria</taxon>
        <taxon>Pseudomonadati</taxon>
        <taxon>Pseudomonadota</taxon>
        <taxon>Betaproteobacteria</taxon>
        <taxon>Rhodocyclales</taxon>
        <taxon>Zoogloeaceae</taxon>
        <taxon>Azoarcus</taxon>
    </lineage>
</organism>
<dbReference type="Proteomes" id="UP000295129">
    <property type="component" value="Unassembled WGS sequence"/>
</dbReference>
<dbReference type="PANTHER" id="PTHR46796:SF2">
    <property type="entry name" value="TRANSCRIPTIONAL REGULATORY PROTEIN"/>
    <property type="match status" value="1"/>
</dbReference>
<keyword evidence="7" id="KW-1185">Reference proteome</keyword>
<dbReference type="EMBL" id="SNVV01000028">
    <property type="protein sequence ID" value="TDN46017.1"/>
    <property type="molecule type" value="Genomic_DNA"/>
</dbReference>
<evidence type="ECO:0000256" key="3">
    <source>
        <dbReference type="ARBA" id="ARBA00023159"/>
    </source>
</evidence>
<dbReference type="PROSITE" id="PS01124">
    <property type="entry name" value="HTH_ARAC_FAMILY_2"/>
    <property type="match status" value="1"/>
</dbReference>
<evidence type="ECO:0000259" key="5">
    <source>
        <dbReference type="PROSITE" id="PS01124"/>
    </source>
</evidence>
<dbReference type="InterPro" id="IPR037923">
    <property type="entry name" value="HTH-like"/>
</dbReference>
<name>A0A4R6DMF1_9RHOO</name>
<dbReference type="InterPro" id="IPR050204">
    <property type="entry name" value="AraC_XylS_family_regulators"/>
</dbReference>
<dbReference type="PANTHER" id="PTHR46796">
    <property type="entry name" value="HTH-TYPE TRANSCRIPTIONAL ACTIVATOR RHAS-RELATED"/>
    <property type="match status" value="1"/>
</dbReference>
<comment type="caution">
    <text evidence="6">The sequence shown here is derived from an EMBL/GenBank/DDBJ whole genome shotgun (WGS) entry which is preliminary data.</text>
</comment>
<accession>A0A4R6DMF1</accession>
<evidence type="ECO:0000256" key="1">
    <source>
        <dbReference type="ARBA" id="ARBA00023015"/>
    </source>
</evidence>
<sequence length="270" mass="29942">MDEKTEFWRDPALPQVESRRACHSRACYRAHSHPSFSIGAVDEGRSLFTGTAEGPVELRAGTLVFVPPGRVHACNPVDAAWSYQMLHVDARWWQAVRQEAGSQELLPPGEEPVRLRTSAASYTRFCQLNTLLFSDAGPHAKEAALVELIGDYVQEQDDRVVEPVSGAPERRRLQPVFSALKEEAVDALSLGELAALAGMSRYQLIRSFRAASGLTPHAWQLNERINQARDRLRAGDALADIAHRLGFADQSHFQRMFKAHTGVTPGSYRG</sequence>
<dbReference type="OrthoDB" id="9809338at2"/>
<dbReference type="InterPro" id="IPR009057">
    <property type="entry name" value="Homeodomain-like_sf"/>
</dbReference>
<dbReference type="Pfam" id="PF02311">
    <property type="entry name" value="AraC_binding"/>
    <property type="match status" value="1"/>
</dbReference>
<dbReference type="InterPro" id="IPR018060">
    <property type="entry name" value="HTH_AraC"/>
</dbReference>
<dbReference type="SMART" id="SM00342">
    <property type="entry name" value="HTH_ARAC"/>
    <property type="match status" value="1"/>
</dbReference>
<dbReference type="Gene3D" id="1.10.10.60">
    <property type="entry name" value="Homeodomain-like"/>
    <property type="match status" value="2"/>
</dbReference>
<keyword evidence="3" id="KW-0010">Activator</keyword>
<reference evidence="6 7" key="1">
    <citation type="submission" date="2019-03" db="EMBL/GenBank/DDBJ databases">
        <title>Genomic Encyclopedia of Type Strains, Phase IV (KMG-IV): sequencing the most valuable type-strain genomes for metagenomic binning, comparative biology and taxonomic classification.</title>
        <authorList>
            <person name="Goeker M."/>
        </authorList>
    </citation>
    <scope>NUCLEOTIDE SEQUENCE [LARGE SCALE GENOMIC DNA]</scope>
    <source>
        <strain evidence="6 7">DSM 12121</strain>
    </source>
</reference>
<proteinExistence type="predicted"/>
<dbReference type="PRINTS" id="PR00032">
    <property type="entry name" value="HTHARAC"/>
</dbReference>
<feature type="domain" description="HTH araC/xylS-type" evidence="5">
    <location>
        <begin position="174"/>
        <end position="270"/>
    </location>
</feature>
<dbReference type="RefSeq" id="WP_133594782.1">
    <property type="nucleotide sequence ID" value="NZ_SNVV01000028.1"/>
</dbReference>
<dbReference type="InterPro" id="IPR018062">
    <property type="entry name" value="HTH_AraC-typ_CS"/>
</dbReference>
<dbReference type="InterPro" id="IPR003313">
    <property type="entry name" value="AraC-bd"/>
</dbReference>
<keyword evidence="4" id="KW-0804">Transcription</keyword>
<evidence type="ECO:0000256" key="4">
    <source>
        <dbReference type="ARBA" id="ARBA00023163"/>
    </source>
</evidence>
<gene>
    <name evidence="6" type="ORF">C7389_12811</name>
</gene>
<dbReference type="SUPFAM" id="SSF46689">
    <property type="entry name" value="Homeodomain-like"/>
    <property type="match status" value="2"/>
</dbReference>
<dbReference type="InterPro" id="IPR020449">
    <property type="entry name" value="Tscrpt_reg_AraC-type_HTH"/>
</dbReference>
<evidence type="ECO:0000256" key="2">
    <source>
        <dbReference type="ARBA" id="ARBA00023125"/>
    </source>
</evidence>
<protein>
    <submittedName>
        <fullName evidence="6">AraC-like DNA-binding protein</fullName>
    </submittedName>
</protein>
<dbReference type="SUPFAM" id="SSF51215">
    <property type="entry name" value="Regulatory protein AraC"/>
    <property type="match status" value="1"/>
</dbReference>
<dbReference type="GO" id="GO:0003700">
    <property type="term" value="F:DNA-binding transcription factor activity"/>
    <property type="evidence" value="ECO:0007669"/>
    <property type="project" value="InterPro"/>
</dbReference>
<keyword evidence="1" id="KW-0805">Transcription regulation</keyword>
<evidence type="ECO:0000313" key="6">
    <source>
        <dbReference type="EMBL" id="TDN46017.1"/>
    </source>
</evidence>